<dbReference type="eggNOG" id="ENOG502T2QC">
    <property type="taxonomic scope" value="Eukaryota"/>
</dbReference>
<accession>A0A1C1C881</accession>
<feature type="compositionally biased region" description="Polar residues" evidence="1">
    <location>
        <begin position="15"/>
        <end position="24"/>
    </location>
</feature>
<keyword evidence="3" id="KW-1185">Reference proteome</keyword>
<evidence type="ECO:0000313" key="3">
    <source>
        <dbReference type="Proteomes" id="UP000094526"/>
    </source>
</evidence>
<organism evidence="2 3">
    <name type="scientific">Cladophialophora carrionii</name>
    <dbReference type="NCBI Taxonomy" id="86049"/>
    <lineage>
        <taxon>Eukaryota</taxon>
        <taxon>Fungi</taxon>
        <taxon>Dikarya</taxon>
        <taxon>Ascomycota</taxon>
        <taxon>Pezizomycotina</taxon>
        <taxon>Eurotiomycetes</taxon>
        <taxon>Chaetothyriomycetidae</taxon>
        <taxon>Chaetothyriales</taxon>
        <taxon>Herpotrichiellaceae</taxon>
        <taxon>Cladophialophora</taxon>
    </lineage>
</organism>
<dbReference type="InterPro" id="IPR018783">
    <property type="entry name" value="TF_ENY2"/>
</dbReference>
<reference evidence="3" key="1">
    <citation type="submission" date="2015-07" db="EMBL/GenBank/DDBJ databases">
        <authorList>
            <person name="Teixeira M.M."/>
            <person name="Souza R.C."/>
            <person name="Almeida L.G."/>
            <person name="Vicente V.A."/>
            <person name="de Hoog S."/>
            <person name="Bocca A.L."/>
            <person name="de Almeida S.R."/>
            <person name="Vasconcelos A.T."/>
            <person name="Felipe M.S."/>
        </authorList>
    </citation>
    <scope>NUCLEOTIDE SEQUENCE [LARGE SCALE GENOMIC DNA]</scope>
    <source>
        <strain evidence="3">KSF</strain>
    </source>
</reference>
<name>A0A1C1C881_9EURO</name>
<feature type="region of interest" description="Disordered" evidence="1">
    <location>
        <begin position="1"/>
        <end position="24"/>
    </location>
</feature>
<dbReference type="GO" id="GO:0006406">
    <property type="term" value="P:mRNA export from nucleus"/>
    <property type="evidence" value="ECO:0007669"/>
    <property type="project" value="InterPro"/>
</dbReference>
<dbReference type="EMBL" id="LGRB01000020">
    <property type="protein sequence ID" value="OCT44735.1"/>
    <property type="molecule type" value="Genomic_DNA"/>
</dbReference>
<dbReference type="VEuPathDB" id="FungiDB:CLCR_06336"/>
<dbReference type="Proteomes" id="UP000094526">
    <property type="component" value="Unassembled WGS sequence"/>
</dbReference>
<evidence type="ECO:0000313" key="2">
    <source>
        <dbReference type="EMBL" id="OCT44735.1"/>
    </source>
</evidence>
<dbReference type="Gene3D" id="1.10.246.140">
    <property type="match status" value="1"/>
</dbReference>
<feature type="compositionally biased region" description="Low complexity" evidence="1">
    <location>
        <begin position="115"/>
        <end position="129"/>
    </location>
</feature>
<gene>
    <name evidence="2" type="ORF">CLCR_06336</name>
</gene>
<feature type="region of interest" description="Disordered" evidence="1">
    <location>
        <begin position="88"/>
        <end position="129"/>
    </location>
</feature>
<sequence>MEDPTEKPIPCPPSLTASTPKLPPATSQALIAHLRANTNAIPELSNLLSDSLNRTGWTDRVKALALELLRNGKCDTFPELMAEVMRRAKTPKEESGSGSGSATSANSTDKTKEVNGTATTTTTAAGTGDASTAGALSGGANNGNNAIALSKEWSGGPDGLPDVRVPLATVELAIEFLQEQIAEVIEPVRDDDDESD</sequence>
<dbReference type="GO" id="GO:0003713">
    <property type="term" value="F:transcription coactivator activity"/>
    <property type="evidence" value="ECO:0007669"/>
    <property type="project" value="InterPro"/>
</dbReference>
<dbReference type="GO" id="GO:0000124">
    <property type="term" value="C:SAGA complex"/>
    <property type="evidence" value="ECO:0007669"/>
    <property type="project" value="InterPro"/>
</dbReference>
<proteinExistence type="predicted"/>
<dbReference type="OrthoDB" id="5355007at2759"/>
<dbReference type="VEuPathDB" id="FungiDB:G647_07410"/>
<dbReference type="AlphaFoldDB" id="A0A1C1C881"/>
<dbReference type="STRING" id="86049.A0A1C1C881"/>
<dbReference type="GO" id="GO:0005643">
    <property type="term" value="C:nuclear pore"/>
    <property type="evidence" value="ECO:0007669"/>
    <property type="project" value="InterPro"/>
</dbReference>
<dbReference type="InterPro" id="IPR038212">
    <property type="entry name" value="TF_EnY2_sf"/>
</dbReference>
<dbReference type="Pfam" id="PF10163">
    <property type="entry name" value="EnY2"/>
    <property type="match status" value="1"/>
</dbReference>
<protein>
    <submittedName>
        <fullName evidence="2">Uncharacterized protein</fullName>
    </submittedName>
</protein>
<comment type="caution">
    <text evidence="2">The sequence shown here is derived from an EMBL/GenBank/DDBJ whole genome shotgun (WGS) entry which is preliminary data.</text>
</comment>
<evidence type="ECO:0000256" key="1">
    <source>
        <dbReference type="SAM" id="MobiDB-lite"/>
    </source>
</evidence>